<name>A0A8R1XTT4_ONCVO</name>
<evidence type="ECO:0000313" key="3">
    <source>
        <dbReference type="Proteomes" id="UP000024404"/>
    </source>
</evidence>
<sequence length="221" mass="24390">MTTTYSVHPPGATATRGFLSHHSHSPHQQHRLHQASSFDSIRPTATIISPSPIQRIVNGTDSTTVTAIPPATIGIIPPPPPPFDTIAAPNPAIAALNGTICRPSSSDCGGSSSGLGGMTKTDIISSDESSLARNTFKRNEKRSRNNIVIKVISRDESTKEVTLNRGSSEEQNAFTNPPKRMEEDHSLKRVEIQIEEYNFEWKICNFNLRLYWCKKLILMQK</sequence>
<keyword evidence="3" id="KW-1185">Reference proteome</keyword>
<reference evidence="2" key="2">
    <citation type="submission" date="2022-06" db="UniProtKB">
        <authorList>
            <consortium name="EnsemblMetazoa"/>
        </authorList>
    </citation>
    <scope>IDENTIFICATION</scope>
</reference>
<dbReference type="Proteomes" id="UP000024404">
    <property type="component" value="Unassembled WGS sequence"/>
</dbReference>
<feature type="region of interest" description="Disordered" evidence="1">
    <location>
        <begin position="1"/>
        <end position="30"/>
    </location>
</feature>
<reference evidence="3" key="1">
    <citation type="submission" date="2013-10" db="EMBL/GenBank/DDBJ databases">
        <title>Genome sequencing of Onchocerca volvulus.</title>
        <authorList>
            <person name="Cotton J."/>
            <person name="Tsai J."/>
            <person name="Stanley E."/>
            <person name="Tracey A."/>
            <person name="Holroyd N."/>
            <person name="Lustigman S."/>
            <person name="Berriman M."/>
        </authorList>
    </citation>
    <scope>NUCLEOTIDE SEQUENCE</scope>
</reference>
<feature type="compositionally biased region" description="Basic residues" evidence="1">
    <location>
        <begin position="19"/>
        <end position="30"/>
    </location>
</feature>
<dbReference type="EMBL" id="CMVM020000074">
    <property type="status" value="NOT_ANNOTATED_CDS"/>
    <property type="molecule type" value="Genomic_DNA"/>
</dbReference>
<dbReference type="AlphaFoldDB" id="A0A8R1XTT4"/>
<feature type="region of interest" description="Disordered" evidence="1">
    <location>
        <begin position="162"/>
        <end position="182"/>
    </location>
</feature>
<protein>
    <submittedName>
        <fullName evidence="2">Uncharacterized protein</fullName>
    </submittedName>
</protein>
<organism evidence="2 3">
    <name type="scientific">Onchocerca volvulus</name>
    <dbReference type="NCBI Taxonomy" id="6282"/>
    <lineage>
        <taxon>Eukaryota</taxon>
        <taxon>Metazoa</taxon>
        <taxon>Ecdysozoa</taxon>
        <taxon>Nematoda</taxon>
        <taxon>Chromadorea</taxon>
        <taxon>Rhabditida</taxon>
        <taxon>Spirurina</taxon>
        <taxon>Spiruromorpha</taxon>
        <taxon>Filarioidea</taxon>
        <taxon>Onchocercidae</taxon>
        <taxon>Onchocerca</taxon>
    </lineage>
</organism>
<dbReference type="EnsemblMetazoa" id="OVOC2463.1">
    <property type="protein sequence ID" value="OVOC2463.1"/>
    <property type="gene ID" value="WBGene00239272"/>
</dbReference>
<accession>A0A8R1XTT4</accession>
<feature type="compositionally biased region" description="Polar residues" evidence="1">
    <location>
        <begin position="162"/>
        <end position="175"/>
    </location>
</feature>
<evidence type="ECO:0000313" key="2">
    <source>
        <dbReference type="EnsemblMetazoa" id="OVOC2463.1"/>
    </source>
</evidence>
<evidence type="ECO:0000256" key="1">
    <source>
        <dbReference type="SAM" id="MobiDB-lite"/>
    </source>
</evidence>
<proteinExistence type="predicted"/>